<dbReference type="RefSeq" id="WP_005487298.1">
    <property type="nucleotide sequence ID" value="NZ_CAUI01000005.1"/>
</dbReference>
<keyword evidence="5" id="KW-1133">Transmembrane helix</keyword>
<dbReference type="Gene3D" id="1.10.287.950">
    <property type="entry name" value="Methyl-accepting chemotaxis protein"/>
    <property type="match status" value="1"/>
</dbReference>
<dbReference type="PANTHER" id="PTHR32089:SF112">
    <property type="entry name" value="LYSOZYME-LIKE PROTEIN-RELATED"/>
    <property type="match status" value="1"/>
</dbReference>
<evidence type="ECO:0000256" key="2">
    <source>
        <dbReference type="ARBA" id="ARBA00029447"/>
    </source>
</evidence>
<dbReference type="Pfam" id="PF00015">
    <property type="entry name" value="MCPsignal"/>
    <property type="match status" value="1"/>
</dbReference>
<gene>
    <name evidence="7" type="ORF">HSACCH_00281</name>
</gene>
<keyword evidence="8" id="KW-1185">Reference proteome</keyword>
<feature type="coiled-coil region" evidence="4">
    <location>
        <begin position="648"/>
        <end position="675"/>
    </location>
</feature>
<feature type="transmembrane region" description="Helical" evidence="5">
    <location>
        <begin position="12"/>
        <end position="34"/>
    </location>
</feature>
<comment type="caution">
    <text evidence="7">The sequence shown here is derived from an EMBL/GenBank/DDBJ whole genome shotgun (WGS) entry which is preliminary data.</text>
</comment>
<accession>M5EB15</accession>
<dbReference type="PROSITE" id="PS50111">
    <property type="entry name" value="CHEMOTAXIS_TRANSDUC_2"/>
    <property type="match status" value="1"/>
</dbReference>
<feature type="transmembrane region" description="Helical" evidence="5">
    <location>
        <begin position="292"/>
        <end position="310"/>
    </location>
</feature>
<protein>
    <submittedName>
        <fullName evidence="7">Histidine kinase, HAMP region:Cache:Bacterial chemotaxis sensory transducer</fullName>
    </submittedName>
</protein>
<feature type="coiled-coil region" evidence="4">
    <location>
        <begin position="466"/>
        <end position="518"/>
    </location>
</feature>
<evidence type="ECO:0000256" key="4">
    <source>
        <dbReference type="SAM" id="Coils"/>
    </source>
</evidence>
<proteinExistence type="inferred from homology"/>
<organism evidence="7 8">
    <name type="scientific">Halanaerobium saccharolyticum subsp. saccharolyticum DSM 6643</name>
    <dbReference type="NCBI Taxonomy" id="1293054"/>
    <lineage>
        <taxon>Bacteria</taxon>
        <taxon>Bacillati</taxon>
        <taxon>Bacillota</taxon>
        <taxon>Clostridia</taxon>
        <taxon>Halanaerobiales</taxon>
        <taxon>Halanaerobiaceae</taxon>
        <taxon>Halanaerobium</taxon>
    </lineage>
</organism>
<dbReference type="Proteomes" id="UP000012063">
    <property type="component" value="Unassembled WGS sequence"/>
</dbReference>
<dbReference type="GO" id="GO:0004888">
    <property type="term" value="F:transmembrane signaling receptor activity"/>
    <property type="evidence" value="ECO:0007669"/>
    <property type="project" value="InterPro"/>
</dbReference>
<keyword evidence="5" id="KW-0472">Membrane</keyword>
<dbReference type="OrthoDB" id="9804712at2"/>
<dbReference type="Gene3D" id="6.10.340.10">
    <property type="match status" value="1"/>
</dbReference>
<reference evidence="8" key="1">
    <citation type="journal article" date="2013" name="Genome Announc.">
        <title>Genome Sequence of Halanaerobium saccharolyticum subsp. saccharolyticum Strain DSM 6643T, a Halophilic Hydrogen-Producing Bacterium.</title>
        <authorList>
            <person name="Kivisto A."/>
            <person name="Larjo A."/>
            <person name="Ciranna A."/>
            <person name="Santala V."/>
            <person name="Roos C."/>
            <person name="Karp M."/>
        </authorList>
    </citation>
    <scope>NUCLEOTIDE SEQUENCE [LARGE SCALE GENOMIC DNA]</scope>
    <source>
        <strain evidence="8">DSM 6643</strain>
    </source>
</reference>
<dbReference type="STRING" id="1293054.HSACCH_00281"/>
<dbReference type="GO" id="GO:0006935">
    <property type="term" value="P:chemotaxis"/>
    <property type="evidence" value="ECO:0007669"/>
    <property type="project" value="InterPro"/>
</dbReference>
<keyword evidence="7" id="KW-0808">Transferase</keyword>
<dbReference type="GO" id="GO:0016301">
    <property type="term" value="F:kinase activity"/>
    <property type="evidence" value="ECO:0007669"/>
    <property type="project" value="UniProtKB-KW"/>
</dbReference>
<keyword evidence="5" id="KW-0812">Transmembrane</keyword>
<dbReference type="InterPro" id="IPR004089">
    <property type="entry name" value="MCPsignal_dom"/>
</dbReference>
<dbReference type="InParanoid" id="M5EB15"/>
<dbReference type="InterPro" id="IPR029151">
    <property type="entry name" value="Sensor-like_sf"/>
</dbReference>
<comment type="similarity">
    <text evidence="2">Belongs to the methyl-accepting chemotaxis (MCP) protein family.</text>
</comment>
<dbReference type="PRINTS" id="PR00260">
    <property type="entry name" value="CHEMTRNSDUCR"/>
</dbReference>
<dbReference type="SUPFAM" id="SSF58104">
    <property type="entry name" value="Methyl-accepting chemotaxis protein (MCP) signaling domain"/>
    <property type="match status" value="1"/>
</dbReference>
<name>M5EB15_9FIRM</name>
<dbReference type="SUPFAM" id="SSF103190">
    <property type="entry name" value="Sensory domain-like"/>
    <property type="match status" value="1"/>
</dbReference>
<dbReference type="SMART" id="SM00283">
    <property type="entry name" value="MA"/>
    <property type="match status" value="1"/>
</dbReference>
<dbReference type="GO" id="GO:0007165">
    <property type="term" value="P:signal transduction"/>
    <property type="evidence" value="ECO:0007669"/>
    <property type="project" value="UniProtKB-KW"/>
</dbReference>
<evidence type="ECO:0000256" key="5">
    <source>
        <dbReference type="SAM" id="Phobius"/>
    </source>
</evidence>
<dbReference type="EMBL" id="CAUI01000005">
    <property type="protein sequence ID" value="CCU77935.1"/>
    <property type="molecule type" value="Genomic_DNA"/>
</dbReference>
<sequence>MNKIMSNLSLRNLLLLSIGISMVIIIIILSTYIFNSMGYELRNQEVEKLNAISKTVNNKLDDLLEEGEVAVKLVAKNTAVQAAFADRDRELLRSMLLDSYQDISEEMAQFQFHLPNSTSFLRLHNPSKYGDDLSSFRLTVNQANSEKELVSGIEEGRGGYGLRVVSPVEYRGDHLGTVEFGVSLGKGFLNEIKNDFPGDYYIYSLADKENVAWDQSKSEWIASTSDSDNYEIQDKDIEKIKSGEKVIKNTDNTNLLLIPFRDYKNEVSGFFKIAFDRQQISNTYNRLTRNTLIISLIGIILTLIITFLVAKRIFDPLERFEGMFASLALGNLNVSYPIKTVNCSEIMDCAEDSCPDFERDGVTCWFDVGSYAPEFGKEVHCPKIKTGEYEDCTECKVYQRVNKNEIEKLGAWFNKFADVLRNLLKDISSMSDNLAASSQELTATGEELSASAEEIGNSMQTVASGAEEQSAQVEETSATINELRDQIDSVNNSSAKMNQRAENVMDNIESGNKALKNTEVSISRVKNNTKTTATAINSLGESSKEIGEIVDLINGISEQTNLLALNAAIEAARAGEAGRGFSVVAEEIRGLAEQSSKATKDIAKLIKSIQKDVETAVKNMNENEVTVEESVEAINKTSSSFTAITTQAEDLESLIKNIRDEVEKMNKNSINVKKAVDQISEVSEMAAANAEEVAASSEEQEASTQTVVGASEDLVNMVEKLNKMVSQFTL</sequence>
<dbReference type="GO" id="GO:0016020">
    <property type="term" value="C:membrane"/>
    <property type="evidence" value="ECO:0007669"/>
    <property type="project" value="InterPro"/>
</dbReference>
<keyword evidence="7" id="KW-0418">Kinase</keyword>
<keyword evidence="1 3" id="KW-0807">Transducer</keyword>
<dbReference type="Pfam" id="PF14827">
    <property type="entry name" value="dCache_3"/>
    <property type="match status" value="1"/>
</dbReference>
<dbReference type="eggNOG" id="COG0840">
    <property type="taxonomic scope" value="Bacteria"/>
</dbReference>
<evidence type="ECO:0000256" key="3">
    <source>
        <dbReference type="PROSITE-ProRule" id="PRU00284"/>
    </source>
</evidence>
<evidence type="ECO:0000313" key="7">
    <source>
        <dbReference type="EMBL" id="CCU77935.1"/>
    </source>
</evidence>
<evidence type="ECO:0000256" key="1">
    <source>
        <dbReference type="ARBA" id="ARBA00023224"/>
    </source>
</evidence>
<evidence type="ECO:0000259" key="6">
    <source>
        <dbReference type="PROSITE" id="PS50111"/>
    </source>
</evidence>
<dbReference type="CDD" id="cd11386">
    <property type="entry name" value="MCP_signal"/>
    <property type="match status" value="1"/>
</dbReference>
<dbReference type="PANTHER" id="PTHR32089">
    <property type="entry name" value="METHYL-ACCEPTING CHEMOTAXIS PROTEIN MCPB"/>
    <property type="match status" value="1"/>
</dbReference>
<evidence type="ECO:0000313" key="8">
    <source>
        <dbReference type="Proteomes" id="UP000012063"/>
    </source>
</evidence>
<dbReference type="AlphaFoldDB" id="M5EB15"/>
<dbReference type="InterPro" id="IPR004090">
    <property type="entry name" value="Chemotax_Me-accpt_rcpt"/>
</dbReference>
<dbReference type="InterPro" id="IPR029150">
    <property type="entry name" value="dCache_3"/>
</dbReference>
<keyword evidence="4" id="KW-0175">Coiled coil</keyword>
<feature type="domain" description="Methyl-accepting transducer" evidence="6">
    <location>
        <begin position="444"/>
        <end position="694"/>
    </location>
</feature>